<keyword evidence="3" id="KW-1185">Reference proteome</keyword>
<dbReference type="Proteomes" id="UP000275076">
    <property type="component" value="Unassembled WGS sequence"/>
</dbReference>
<comment type="caution">
    <text evidence="2">The sequence shown here is derived from an EMBL/GenBank/DDBJ whole genome shotgun (WGS) entry which is preliminary data.</text>
</comment>
<protein>
    <submittedName>
        <fullName evidence="2">Uncharacterized protein</fullName>
    </submittedName>
</protein>
<reference evidence="2 3" key="1">
    <citation type="submission" date="2018-10" db="EMBL/GenBank/DDBJ databases">
        <title>Draft genome sequence of Bacillus salarius IM0101, isolated from a hypersaline soil in Inner Mongolia, China.</title>
        <authorList>
            <person name="Yamprayoonswat W."/>
            <person name="Boonvisut S."/>
            <person name="Jumpathong W."/>
            <person name="Sittihan S."/>
            <person name="Ruangsuj P."/>
            <person name="Wanthongcharoen S."/>
            <person name="Thongpramul N."/>
            <person name="Pimmason S."/>
            <person name="Yu B."/>
            <person name="Yasawong M."/>
        </authorList>
    </citation>
    <scope>NUCLEOTIDE SEQUENCE [LARGE SCALE GENOMIC DNA]</scope>
    <source>
        <strain evidence="2 3">IM0101</strain>
    </source>
</reference>
<evidence type="ECO:0000313" key="2">
    <source>
        <dbReference type="EMBL" id="RSL28743.1"/>
    </source>
</evidence>
<feature type="region of interest" description="Disordered" evidence="1">
    <location>
        <begin position="32"/>
        <end position="59"/>
    </location>
</feature>
<organism evidence="2 3">
    <name type="scientific">Salibacterium salarium</name>
    <dbReference type="NCBI Taxonomy" id="284579"/>
    <lineage>
        <taxon>Bacteria</taxon>
        <taxon>Bacillati</taxon>
        <taxon>Bacillota</taxon>
        <taxon>Bacilli</taxon>
        <taxon>Bacillales</taxon>
        <taxon>Bacillaceae</taxon>
    </lineage>
</organism>
<dbReference type="AlphaFoldDB" id="A0A428MRR3"/>
<proteinExistence type="predicted"/>
<accession>A0A428MRR3</accession>
<dbReference type="EMBL" id="RBVX01000190">
    <property type="protein sequence ID" value="RSL28743.1"/>
    <property type="molecule type" value="Genomic_DNA"/>
</dbReference>
<feature type="compositionally biased region" description="Basic and acidic residues" evidence="1">
    <location>
        <begin position="32"/>
        <end position="48"/>
    </location>
</feature>
<gene>
    <name evidence="2" type="ORF">D7Z54_34945</name>
</gene>
<sequence length="59" mass="7153">MKEERNIQRYVTGLTESSRRRESSRVSNAFWKEEARRSRKQMKEERNVQRYVTGLTESS</sequence>
<evidence type="ECO:0000313" key="3">
    <source>
        <dbReference type="Proteomes" id="UP000275076"/>
    </source>
</evidence>
<evidence type="ECO:0000256" key="1">
    <source>
        <dbReference type="SAM" id="MobiDB-lite"/>
    </source>
</evidence>
<name>A0A428MRR3_9BACI</name>